<dbReference type="EMBL" id="CP014578">
    <property type="protein sequence ID" value="ANB72627.1"/>
    <property type="molecule type" value="Genomic_DNA"/>
</dbReference>
<sequence length="87" mass="8959">MMTVKIALVAVNILGALSALVAAWFWFKASQTKLPEIDAATGRPTAPVSMLGMTKDIVDAARLNRTAACWSGAAAALGAVSLLLSSI</sequence>
<keyword evidence="1" id="KW-0812">Transmembrane</keyword>
<keyword evidence="3" id="KW-1185">Reference proteome</keyword>
<feature type="transmembrane region" description="Helical" evidence="1">
    <location>
        <begin position="6"/>
        <end position="27"/>
    </location>
</feature>
<evidence type="ECO:0000256" key="1">
    <source>
        <dbReference type="SAM" id="Phobius"/>
    </source>
</evidence>
<reference evidence="2 3" key="1">
    <citation type="journal article" date="2016" name="Gene">
        <title>PacBio SMRT assembly of a complex multi-replicon genome reveals chlorocatechol degradative operon in a region of genome plasticity.</title>
        <authorList>
            <person name="Ricker N."/>
            <person name="Shen S.Y."/>
            <person name="Goordial J."/>
            <person name="Jin S."/>
            <person name="Fulthorpe R.R."/>
        </authorList>
    </citation>
    <scope>NUCLEOTIDE SEQUENCE [LARGE SCALE GENOMIC DNA]</scope>
    <source>
        <strain evidence="2 3">OLGA172</strain>
    </source>
</reference>
<dbReference type="STRING" id="1804984.AYM40_09795"/>
<name>A0A167VY91_9BURK</name>
<proteinExistence type="predicted"/>
<evidence type="ECO:0000313" key="2">
    <source>
        <dbReference type="EMBL" id="ANB72627.1"/>
    </source>
</evidence>
<dbReference type="AlphaFoldDB" id="A0A167VY91"/>
<protein>
    <submittedName>
        <fullName evidence="2">Uncharacterized protein</fullName>
    </submittedName>
</protein>
<keyword evidence="1" id="KW-0472">Membrane</keyword>
<dbReference type="KEGG" id="buz:AYM40_09795"/>
<organism evidence="2 3">
    <name type="scientific">Paraburkholderia phytofirmans OLGA172</name>
    <dbReference type="NCBI Taxonomy" id="1417228"/>
    <lineage>
        <taxon>Bacteria</taxon>
        <taxon>Pseudomonadati</taxon>
        <taxon>Pseudomonadota</taxon>
        <taxon>Betaproteobacteria</taxon>
        <taxon>Burkholderiales</taxon>
        <taxon>Burkholderiaceae</taxon>
        <taxon>Paraburkholderia</taxon>
    </lineage>
</organism>
<evidence type="ECO:0000313" key="3">
    <source>
        <dbReference type="Proteomes" id="UP000076852"/>
    </source>
</evidence>
<dbReference type="Proteomes" id="UP000076852">
    <property type="component" value="Chromosome 1"/>
</dbReference>
<keyword evidence="1" id="KW-1133">Transmembrane helix</keyword>
<accession>A0A167VY91</accession>
<gene>
    <name evidence="2" type="ORF">AYM40_09795</name>
</gene>